<evidence type="ECO:0000256" key="1">
    <source>
        <dbReference type="SAM" id="MobiDB-lite"/>
    </source>
</evidence>
<keyword evidence="2" id="KW-0732">Signal</keyword>
<comment type="caution">
    <text evidence="3">The sequence shown here is derived from an EMBL/GenBank/DDBJ whole genome shotgun (WGS) entry which is preliminary data.</text>
</comment>
<dbReference type="Proteomes" id="UP000822688">
    <property type="component" value="Chromosome V"/>
</dbReference>
<organism evidence="3 4">
    <name type="scientific">Ceratodon purpureus</name>
    <name type="common">Fire moss</name>
    <name type="synonym">Dicranum purpureum</name>
    <dbReference type="NCBI Taxonomy" id="3225"/>
    <lineage>
        <taxon>Eukaryota</taxon>
        <taxon>Viridiplantae</taxon>
        <taxon>Streptophyta</taxon>
        <taxon>Embryophyta</taxon>
        <taxon>Bryophyta</taxon>
        <taxon>Bryophytina</taxon>
        <taxon>Bryopsida</taxon>
        <taxon>Dicranidae</taxon>
        <taxon>Pseudoditrichales</taxon>
        <taxon>Ditrichaceae</taxon>
        <taxon>Ceratodon</taxon>
    </lineage>
</organism>
<reference evidence="3" key="1">
    <citation type="submission" date="2020-06" db="EMBL/GenBank/DDBJ databases">
        <title>WGS assembly of Ceratodon purpureus strain R40.</title>
        <authorList>
            <person name="Carey S.B."/>
            <person name="Jenkins J."/>
            <person name="Shu S."/>
            <person name="Lovell J.T."/>
            <person name="Sreedasyam A."/>
            <person name="Maumus F."/>
            <person name="Tiley G.P."/>
            <person name="Fernandez-Pozo N."/>
            <person name="Barry K."/>
            <person name="Chen C."/>
            <person name="Wang M."/>
            <person name="Lipzen A."/>
            <person name="Daum C."/>
            <person name="Saski C.A."/>
            <person name="Payton A.C."/>
            <person name="Mcbreen J.C."/>
            <person name="Conrad R.E."/>
            <person name="Kollar L.M."/>
            <person name="Olsson S."/>
            <person name="Huttunen S."/>
            <person name="Landis J.B."/>
            <person name="Wickett N.J."/>
            <person name="Johnson M.G."/>
            <person name="Rensing S.A."/>
            <person name="Grimwood J."/>
            <person name="Schmutz J."/>
            <person name="Mcdaniel S.F."/>
        </authorList>
    </citation>
    <scope>NUCLEOTIDE SEQUENCE</scope>
    <source>
        <strain evidence="3">R40</strain>
    </source>
</reference>
<name>A0A8T0HRZ6_CERPU</name>
<gene>
    <name evidence="3" type="ORF">KC19_VG189100</name>
</gene>
<protein>
    <submittedName>
        <fullName evidence="3">Uncharacterized protein</fullName>
    </submittedName>
</protein>
<evidence type="ECO:0000313" key="3">
    <source>
        <dbReference type="EMBL" id="KAG0573567.1"/>
    </source>
</evidence>
<feature type="compositionally biased region" description="Polar residues" evidence="1">
    <location>
        <begin position="91"/>
        <end position="106"/>
    </location>
</feature>
<dbReference type="EMBL" id="CM026426">
    <property type="protein sequence ID" value="KAG0573567.1"/>
    <property type="molecule type" value="Genomic_DNA"/>
</dbReference>
<evidence type="ECO:0000256" key="2">
    <source>
        <dbReference type="SAM" id="SignalP"/>
    </source>
</evidence>
<proteinExistence type="predicted"/>
<keyword evidence="4" id="KW-1185">Reference proteome</keyword>
<feature type="region of interest" description="Disordered" evidence="1">
    <location>
        <begin position="83"/>
        <end position="106"/>
    </location>
</feature>
<accession>A0A8T0HRZ6</accession>
<dbReference type="AlphaFoldDB" id="A0A8T0HRZ6"/>
<sequence>MVVVMVVVMAMVGSVIAVSSEVKEFLAAYNKAQSKTDVAVLEWSKEVQGQAERSSPVRHDALAGSVRGESVLGLSTRPRIQCRAGRMRAGTTRSSCGPTPSASGAR</sequence>
<feature type="chain" id="PRO_5035882241" evidence="2">
    <location>
        <begin position="18"/>
        <end position="106"/>
    </location>
</feature>
<feature type="signal peptide" evidence="2">
    <location>
        <begin position="1"/>
        <end position="17"/>
    </location>
</feature>
<evidence type="ECO:0000313" key="4">
    <source>
        <dbReference type="Proteomes" id="UP000822688"/>
    </source>
</evidence>